<dbReference type="PANTHER" id="PTHR47027">
    <property type="entry name" value="REVERSE TRANSCRIPTASE DOMAIN-CONTAINING PROTEIN"/>
    <property type="match status" value="1"/>
</dbReference>
<feature type="non-terminal residue" evidence="2">
    <location>
        <position position="398"/>
    </location>
</feature>
<dbReference type="PANTHER" id="PTHR47027:SF20">
    <property type="entry name" value="REVERSE TRANSCRIPTASE-LIKE PROTEIN WITH RNA-DIRECTED DNA POLYMERASE DOMAIN"/>
    <property type="match status" value="1"/>
</dbReference>
<proteinExistence type="predicted"/>
<sequence>MYATSKLIIPPKPARNSPFIPKLRIKLRPTLARVRPLHSLHADASHRTTQLDYGKDASTADPAGSCSPVLYMNGETHVCESAGGPDLSGHRESLNHTASSHGKRNTGKRKRTSIVVEDIGLDSPESILTKINLKDCCDYVDLMLDNVVMEVVVRFVYLGSCISGGGGGVENEIEARISKARTVFANLWPLAKLKGRVYMTTVRAVLLYGSKTWPLKVDVNRLQIFDHRCLRSIARIGLPERDCCDYVDLMLDNVVMEVVVRFVYLGSCISGGGGGVENEIEARISKARTVFANLWPLAKLKGRVYMTTVRAVLLYGSKTWPLKVDVNRLQIFDHRCLRSIARIGLPERSAYIVIQTDTRVPLVRPCGVDSSGELHEQLNRGSKKRREHRLAIEVLMLQ</sequence>
<dbReference type="AlphaFoldDB" id="A0A5J4N3Q6"/>
<dbReference type="EMBL" id="QNGE01013849">
    <property type="protein sequence ID" value="KAA3670145.1"/>
    <property type="molecule type" value="Genomic_DNA"/>
</dbReference>
<gene>
    <name evidence="2" type="ORF">DEA37_0004152</name>
</gene>
<reference evidence="2 3" key="1">
    <citation type="journal article" date="2019" name="Gigascience">
        <title>Whole-genome sequence of the oriental lung fluke Paragonimus westermani.</title>
        <authorList>
            <person name="Oey H."/>
            <person name="Zakrzewski M."/>
            <person name="Narain K."/>
            <person name="Devi K.R."/>
            <person name="Agatsuma T."/>
            <person name="Nawaratna S."/>
            <person name="Gobert G.N."/>
            <person name="Jones M.K."/>
            <person name="Ragan M.A."/>
            <person name="McManus D.P."/>
            <person name="Krause L."/>
        </authorList>
    </citation>
    <scope>NUCLEOTIDE SEQUENCE [LARGE SCALE GENOMIC DNA]</scope>
    <source>
        <strain evidence="2 3">IND2009</strain>
    </source>
</reference>
<organism evidence="2 3">
    <name type="scientific">Paragonimus westermani</name>
    <dbReference type="NCBI Taxonomy" id="34504"/>
    <lineage>
        <taxon>Eukaryota</taxon>
        <taxon>Metazoa</taxon>
        <taxon>Spiralia</taxon>
        <taxon>Lophotrochozoa</taxon>
        <taxon>Platyhelminthes</taxon>
        <taxon>Trematoda</taxon>
        <taxon>Digenea</taxon>
        <taxon>Plagiorchiida</taxon>
        <taxon>Troglotremata</taxon>
        <taxon>Troglotrematidae</taxon>
        <taxon>Paragonimus</taxon>
    </lineage>
</organism>
<feature type="region of interest" description="Disordered" evidence="1">
    <location>
        <begin position="82"/>
        <end position="109"/>
    </location>
</feature>
<dbReference type="Proteomes" id="UP000324629">
    <property type="component" value="Unassembled WGS sequence"/>
</dbReference>
<name>A0A5J4N3Q6_9TREM</name>
<evidence type="ECO:0000313" key="2">
    <source>
        <dbReference type="EMBL" id="KAA3670145.1"/>
    </source>
</evidence>
<evidence type="ECO:0000313" key="3">
    <source>
        <dbReference type="Proteomes" id="UP000324629"/>
    </source>
</evidence>
<protein>
    <submittedName>
        <fullName evidence="2">Uncharacterized protein</fullName>
    </submittedName>
</protein>
<evidence type="ECO:0000256" key="1">
    <source>
        <dbReference type="SAM" id="MobiDB-lite"/>
    </source>
</evidence>
<comment type="caution">
    <text evidence="2">The sequence shown here is derived from an EMBL/GenBank/DDBJ whole genome shotgun (WGS) entry which is preliminary data.</text>
</comment>
<keyword evidence="3" id="KW-1185">Reference proteome</keyword>
<accession>A0A5J4N3Q6</accession>